<dbReference type="Pfam" id="PF02321">
    <property type="entry name" value="OEP"/>
    <property type="match status" value="2"/>
</dbReference>
<evidence type="ECO:0000256" key="2">
    <source>
        <dbReference type="ARBA" id="ARBA00007613"/>
    </source>
</evidence>
<dbReference type="InterPro" id="IPR051906">
    <property type="entry name" value="TolC-like"/>
</dbReference>
<proteinExistence type="inferred from homology"/>
<dbReference type="SUPFAM" id="SSF56954">
    <property type="entry name" value="Outer membrane efflux proteins (OEP)"/>
    <property type="match status" value="1"/>
</dbReference>
<evidence type="ECO:0000256" key="7">
    <source>
        <dbReference type="ARBA" id="ARBA00023237"/>
    </source>
</evidence>
<dbReference type="HOGENOM" id="CLU_542580_0_0_4"/>
<accession>U5N9B4</accession>
<dbReference type="Gene3D" id="1.20.1600.10">
    <property type="entry name" value="Outer membrane efflux proteins (OEP)"/>
    <property type="match status" value="1"/>
</dbReference>
<organism evidence="8 9">
    <name type="scientific">Candidatus Symbiobacter mobilis CR</name>
    <dbReference type="NCBI Taxonomy" id="946483"/>
    <lineage>
        <taxon>Bacteria</taxon>
        <taxon>Pseudomonadati</taxon>
        <taxon>Pseudomonadota</taxon>
        <taxon>Betaproteobacteria</taxon>
        <taxon>Burkholderiales</taxon>
        <taxon>Comamonadaceae</taxon>
    </lineage>
</organism>
<sequence length="502" mass="54001">MIGAWYRCLPCIRIGTSLALRCTALRCLTQLGRFKTGGKKVYGLGCRVGWYVAGALLLVAHGATAQTLHDRIRAAVEADPRVQAARSTHESRLVDARGAKSLYLPVLRATGATGSSRSQDPLVRAGDKKTYGLELTQPIPLFGHESARLALANTAATVDAAEVGLVEQQVVADVLEALLGVEYAQGTLELRERLQSNIRQQVDAVHAAVAGGGIAASESRLVQSRAAQSAALLAQAQAQLSAAQSRLMRLVPGGLSLVPLRDDDLRSWWTSPVTFQALRDNAASAAPLRKARAQTDLAQAEYAVARTDLWPRLHVTMQGQKGEFGGVSADSQSVFVGVDIPLFEGGNAISRSQSAALRHQAARSALDQETRMLDQRLAEAWEQWRASESAAASWREAEQQDAAALTLMEEQVQGGATTHLVWLRAQQNALENRVQGVEATWQSRLAWVRLLQEAGALTVSQATPAQEPVEPAAPWSLSVFSGFSEHFVGPDLGLPHPFARSR</sequence>
<name>U5N9B4_9BURK</name>
<comment type="subcellular location">
    <subcellularLocation>
        <location evidence="1">Cell outer membrane</location>
    </subcellularLocation>
</comment>
<dbReference type="eggNOG" id="COG1538">
    <property type="taxonomic scope" value="Bacteria"/>
</dbReference>
<evidence type="ECO:0000313" key="9">
    <source>
        <dbReference type="Proteomes" id="UP000017184"/>
    </source>
</evidence>
<reference evidence="8 9" key="1">
    <citation type="journal article" date="2013" name="Genome Biol.">
        <title>Genomic analysis reveals key aspects of prokaryotic symbiosis in the phototrophic consortium "Chlorochromatium aggregatum".</title>
        <authorList>
            <person name="Liu Z."/>
            <person name="Muller J."/>
            <person name="Li T."/>
            <person name="Alvey R.M."/>
            <person name="Vogl K."/>
            <person name="Frigaard N.U."/>
            <person name="Rockwell N.C."/>
            <person name="Boyd E.S."/>
            <person name="Tomsho L.P."/>
            <person name="Schuster S.C."/>
            <person name="Henke P."/>
            <person name="Rohde M."/>
            <person name="Overmann J."/>
            <person name="Bryant D.A."/>
        </authorList>
    </citation>
    <scope>NUCLEOTIDE SEQUENCE [LARGE SCALE GENOMIC DNA]</scope>
    <source>
        <strain evidence="8">CR</strain>
    </source>
</reference>
<evidence type="ECO:0000256" key="5">
    <source>
        <dbReference type="ARBA" id="ARBA00022692"/>
    </source>
</evidence>
<dbReference type="STRING" id="946483.Cenrod_0682"/>
<dbReference type="GO" id="GO:0009279">
    <property type="term" value="C:cell outer membrane"/>
    <property type="evidence" value="ECO:0007669"/>
    <property type="project" value="UniProtKB-SubCell"/>
</dbReference>
<dbReference type="AlphaFoldDB" id="U5N9B4"/>
<keyword evidence="4" id="KW-1134">Transmembrane beta strand</keyword>
<keyword evidence="3" id="KW-0813">Transport</keyword>
<dbReference type="PANTHER" id="PTHR30026:SF20">
    <property type="entry name" value="OUTER MEMBRANE PROTEIN TOLC"/>
    <property type="match status" value="1"/>
</dbReference>
<dbReference type="PANTHER" id="PTHR30026">
    <property type="entry name" value="OUTER MEMBRANE PROTEIN TOLC"/>
    <property type="match status" value="1"/>
</dbReference>
<protein>
    <submittedName>
        <fullName evidence="8">Outer membrane protein</fullName>
    </submittedName>
</protein>
<keyword evidence="9" id="KW-1185">Reference proteome</keyword>
<dbReference type="GO" id="GO:0015562">
    <property type="term" value="F:efflux transmembrane transporter activity"/>
    <property type="evidence" value="ECO:0007669"/>
    <property type="project" value="InterPro"/>
</dbReference>
<evidence type="ECO:0000256" key="4">
    <source>
        <dbReference type="ARBA" id="ARBA00022452"/>
    </source>
</evidence>
<evidence type="ECO:0000256" key="1">
    <source>
        <dbReference type="ARBA" id="ARBA00004442"/>
    </source>
</evidence>
<dbReference type="InterPro" id="IPR003423">
    <property type="entry name" value="OMP_efflux"/>
</dbReference>
<gene>
    <name evidence="8" type="ORF">Cenrod_0682</name>
</gene>
<keyword evidence="5" id="KW-0812">Transmembrane</keyword>
<dbReference type="Proteomes" id="UP000017184">
    <property type="component" value="Chromosome"/>
</dbReference>
<dbReference type="KEGG" id="cbx:Cenrod_0682"/>
<evidence type="ECO:0000313" key="8">
    <source>
        <dbReference type="EMBL" id="AGX86789.1"/>
    </source>
</evidence>
<evidence type="ECO:0000256" key="3">
    <source>
        <dbReference type="ARBA" id="ARBA00022448"/>
    </source>
</evidence>
<dbReference type="EMBL" id="CP004885">
    <property type="protein sequence ID" value="AGX86789.1"/>
    <property type="molecule type" value="Genomic_DNA"/>
</dbReference>
<keyword evidence="7" id="KW-0998">Cell outer membrane</keyword>
<keyword evidence="6" id="KW-0472">Membrane</keyword>
<dbReference type="GO" id="GO:1990281">
    <property type="term" value="C:efflux pump complex"/>
    <property type="evidence" value="ECO:0007669"/>
    <property type="project" value="TreeGrafter"/>
</dbReference>
<evidence type="ECO:0000256" key="6">
    <source>
        <dbReference type="ARBA" id="ARBA00023136"/>
    </source>
</evidence>
<comment type="similarity">
    <text evidence="2">Belongs to the outer membrane factor (OMF) (TC 1.B.17) family.</text>
</comment>
<dbReference type="GO" id="GO:0015288">
    <property type="term" value="F:porin activity"/>
    <property type="evidence" value="ECO:0007669"/>
    <property type="project" value="TreeGrafter"/>
</dbReference>